<dbReference type="AlphaFoldDB" id="A0A2K1Z0I2"/>
<name>A0A2K1Z0I2_POPTR</name>
<protein>
    <submittedName>
        <fullName evidence="1">Uncharacterized protein</fullName>
    </submittedName>
</protein>
<accession>A0A2K1Z0I2</accession>
<keyword evidence="2" id="KW-1185">Reference proteome</keyword>
<proteinExistence type="predicted"/>
<gene>
    <name evidence="1" type="ORF">POPTR_009G003000</name>
</gene>
<evidence type="ECO:0000313" key="2">
    <source>
        <dbReference type="Proteomes" id="UP000006729"/>
    </source>
</evidence>
<dbReference type="InParanoid" id="A0A2K1Z0I2"/>
<organism evidence="1 2">
    <name type="scientific">Populus trichocarpa</name>
    <name type="common">Western balsam poplar</name>
    <name type="synonym">Populus balsamifera subsp. trichocarpa</name>
    <dbReference type="NCBI Taxonomy" id="3694"/>
    <lineage>
        <taxon>Eukaryota</taxon>
        <taxon>Viridiplantae</taxon>
        <taxon>Streptophyta</taxon>
        <taxon>Embryophyta</taxon>
        <taxon>Tracheophyta</taxon>
        <taxon>Spermatophyta</taxon>
        <taxon>Magnoliopsida</taxon>
        <taxon>eudicotyledons</taxon>
        <taxon>Gunneridae</taxon>
        <taxon>Pentapetalae</taxon>
        <taxon>rosids</taxon>
        <taxon>fabids</taxon>
        <taxon>Malpighiales</taxon>
        <taxon>Salicaceae</taxon>
        <taxon>Saliceae</taxon>
        <taxon>Populus</taxon>
    </lineage>
</organism>
<dbReference type="EMBL" id="CM009298">
    <property type="protein sequence ID" value="PNT18777.1"/>
    <property type="molecule type" value="Genomic_DNA"/>
</dbReference>
<reference evidence="1 2" key="1">
    <citation type="journal article" date="2006" name="Science">
        <title>The genome of black cottonwood, Populus trichocarpa (Torr. &amp; Gray).</title>
        <authorList>
            <person name="Tuskan G.A."/>
            <person name="Difazio S."/>
            <person name="Jansson S."/>
            <person name="Bohlmann J."/>
            <person name="Grigoriev I."/>
            <person name="Hellsten U."/>
            <person name="Putnam N."/>
            <person name="Ralph S."/>
            <person name="Rombauts S."/>
            <person name="Salamov A."/>
            <person name="Schein J."/>
            <person name="Sterck L."/>
            <person name="Aerts A."/>
            <person name="Bhalerao R.R."/>
            <person name="Bhalerao R.P."/>
            <person name="Blaudez D."/>
            <person name="Boerjan W."/>
            <person name="Brun A."/>
            <person name="Brunner A."/>
            <person name="Busov V."/>
            <person name="Campbell M."/>
            <person name="Carlson J."/>
            <person name="Chalot M."/>
            <person name="Chapman J."/>
            <person name="Chen G.L."/>
            <person name="Cooper D."/>
            <person name="Coutinho P.M."/>
            <person name="Couturier J."/>
            <person name="Covert S."/>
            <person name="Cronk Q."/>
            <person name="Cunningham R."/>
            <person name="Davis J."/>
            <person name="Degroeve S."/>
            <person name="Dejardin A."/>
            <person name="Depamphilis C."/>
            <person name="Detter J."/>
            <person name="Dirks B."/>
            <person name="Dubchak I."/>
            <person name="Duplessis S."/>
            <person name="Ehlting J."/>
            <person name="Ellis B."/>
            <person name="Gendler K."/>
            <person name="Goodstein D."/>
            <person name="Gribskov M."/>
            <person name="Grimwood J."/>
            <person name="Groover A."/>
            <person name="Gunter L."/>
            <person name="Hamberger B."/>
            <person name="Heinze B."/>
            <person name="Helariutta Y."/>
            <person name="Henrissat B."/>
            <person name="Holligan D."/>
            <person name="Holt R."/>
            <person name="Huang W."/>
            <person name="Islam-Faridi N."/>
            <person name="Jones S."/>
            <person name="Jones-Rhoades M."/>
            <person name="Jorgensen R."/>
            <person name="Joshi C."/>
            <person name="Kangasjarvi J."/>
            <person name="Karlsson J."/>
            <person name="Kelleher C."/>
            <person name="Kirkpatrick R."/>
            <person name="Kirst M."/>
            <person name="Kohler A."/>
            <person name="Kalluri U."/>
            <person name="Larimer F."/>
            <person name="Leebens-Mack J."/>
            <person name="Leple J.C."/>
            <person name="Locascio P."/>
            <person name="Lou Y."/>
            <person name="Lucas S."/>
            <person name="Martin F."/>
            <person name="Montanini B."/>
            <person name="Napoli C."/>
            <person name="Nelson D.R."/>
            <person name="Nelson C."/>
            <person name="Nieminen K."/>
            <person name="Nilsson O."/>
            <person name="Pereda V."/>
            <person name="Peter G."/>
            <person name="Philippe R."/>
            <person name="Pilate G."/>
            <person name="Poliakov A."/>
            <person name="Razumovskaya J."/>
            <person name="Richardson P."/>
            <person name="Rinaldi C."/>
            <person name="Ritland K."/>
            <person name="Rouze P."/>
            <person name="Ryaboy D."/>
            <person name="Schmutz J."/>
            <person name="Schrader J."/>
            <person name="Segerman B."/>
            <person name="Shin H."/>
            <person name="Siddiqui A."/>
            <person name="Sterky F."/>
            <person name="Terry A."/>
            <person name="Tsai C.J."/>
            <person name="Uberbacher E."/>
            <person name="Unneberg P."/>
            <person name="Vahala J."/>
            <person name="Wall K."/>
            <person name="Wessler S."/>
            <person name="Yang G."/>
            <person name="Yin T."/>
            <person name="Douglas C."/>
            <person name="Marra M."/>
            <person name="Sandberg G."/>
            <person name="Van de Peer Y."/>
            <person name="Rokhsar D."/>
        </authorList>
    </citation>
    <scope>NUCLEOTIDE SEQUENCE [LARGE SCALE GENOMIC DNA]</scope>
    <source>
        <strain evidence="2">cv. Nisqually</strain>
    </source>
</reference>
<sequence>MSREIRLGWCNETAYNGYILCHVGIYVNCKLSLLKNTISHSIPKIKVRCMNYQSIPLAFTLTTNTVQLLSSINIIQYMLR</sequence>
<evidence type="ECO:0000313" key="1">
    <source>
        <dbReference type="EMBL" id="PNT18777.1"/>
    </source>
</evidence>
<dbReference type="Proteomes" id="UP000006729">
    <property type="component" value="Chromosome 9"/>
</dbReference>